<dbReference type="CDD" id="cd02042">
    <property type="entry name" value="ParAB_family"/>
    <property type="match status" value="1"/>
</dbReference>
<dbReference type="SUPFAM" id="SSF52540">
    <property type="entry name" value="P-loop containing nucleoside triphosphate hydrolases"/>
    <property type="match status" value="1"/>
</dbReference>
<dbReference type="Pfam" id="PF13614">
    <property type="entry name" value="AAA_31"/>
    <property type="match status" value="1"/>
</dbReference>
<dbReference type="InterPro" id="IPR027417">
    <property type="entry name" value="P-loop_NTPase"/>
</dbReference>
<keyword evidence="3" id="KW-1185">Reference proteome</keyword>
<dbReference type="InterPro" id="IPR025669">
    <property type="entry name" value="AAA_dom"/>
</dbReference>
<sequence>MRIVGFCNLKGGVGKTTACQNLAVALARRGLRVAALDLDPQSNLTAGFGISVPEEHPYIYDFLLGDVSFEEVKVSREGVDVIPSTLDLAMAEMQIESQPGRDTLLRDALESAGLSGYDCVFCDSPPQLGIFTRNVLAASHEVIVPLESEFYSLAGLRLLSRTVELFRKRLNRGLAIGGVLLTRHNPKIIMNREVEKEVRSHFGDRVFSRYIRQNISLVEASGAGVSVFGYDPESNGALDYSVAADELLERWKNDG</sequence>
<comment type="caution">
    <text evidence="2">The sequence shown here is derived from an EMBL/GenBank/DDBJ whole genome shotgun (WGS) entry which is preliminary data.</text>
</comment>
<protein>
    <submittedName>
        <fullName evidence="2">Chromosome partitioning protein</fullName>
    </submittedName>
</protein>
<dbReference type="AlphaFoldDB" id="A0A4R8M7X2"/>
<dbReference type="RefSeq" id="WP_133957048.1">
    <property type="nucleotide sequence ID" value="NZ_SORI01000005.1"/>
</dbReference>
<dbReference type="FunFam" id="3.40.50.300:FF:000285">
    <property type="entry name" value="Sporulation initiation inhibitor Soj"/>
    <property type="match status" value="1"/>
</dbReference>
<dbReference type="PANTHER" id="PTHR13696:SF99">
    <property type="entry name" value="COBYRINIC ACID AC-DIAMIDE SYNTHASE"/>
    <property type="match status" value="1"/>
</dbReference>
<accession>A0A4R8M7X2</accession>
<gene>
    <name evidence="2" type="ORF">C8D99_1055</name>
</gene>
<evidence type="ECO:0000313" key="2">
    <source>
        <dbReference type="EMBL" id="TDY61593.1"/>
    </source>
</evidence>
<proteinExistence type="predicted"/>
<evidence type="ECO:0000259" key="1">
    <source>
        <dbReference type="Pfam" id="PF13614"/>
    </source>
</evidence>
<dbReference type="OrthoDB" id="9815116at2"/>
<feature type="domain" description="AAA" evidence="1">
    <location>
        <begin position="1"/>
        <end position="176"/>
    </location>
</feature>
<dbReference type="InterPro" id="IPR050678">
    <property type="entry name" value="DNA_Partitioning_ATPase"/>
</dbReference>
<name>A0A4R8M7X2_9BACT</name>
<dbReference type="Gene3D" id="3.40.50.300">
    <property type="entry name" value="P-loop containing nucleotide triphosphate hydrolases"/>
    <property type="match status" value="1"/>
</dbReference>
<reference evidence="2 3" key="1">
    <citation type="submission" date="2019-03" db="EMBL/GenBank/DDBJ databases">
        <title>Genomic Encyclopedia of Type Strains, Phase IV (KMG-IV): sequencing the most valuable type-strain genomes for metagenomic binning, comparative biology and taxonomic classification.</title>
        <authorList>
            <person name="Goeker M."/>
        </authorList>
    </citation>
    <scope>NUCLEOTIDE SEQUENCE [LARGE SCALE GENOMIC DNA]</scope>
    <source>
        <strain evidence="2 3">DSM 25964</strain>
    </source>
</reference>
<organism evidence="2 3">
    <name type="scientific">Aminivibrio pyruvatiphilus</name>
    <dbReference type="NCBI Taxonomy" id="1005740"/>
    <lineage>
        <taxon>Bacteria</taxon>
        <taxon>Thermotogati</taxon>
        <taxon>Synergistota</taxon>
        <taxon>Synergistia</taxon>
        <taxon>Synergistales</taxon>
        <taxon>Aminobacteriaceae</taxon>
        <taxon>Aminivibrio</taxon>
    </lineage>
</organism>
<dbReference type="Proteomes" id="UP000295066">
    <property type="component" value="Unassembled WGS sequence"/>
</dbReference>
<dbReference type="EMBL" id="SORI01000005">
    <property type="protein sequence ID" value="TDY61593.1"/>
    <property type="molecule type" value="Genomic_DNA"/>
</dbReference>
<evidence type="ECO:0000313" key="3">
    <source>
        <dbReference type="Proteomes" id="UP000295066"/>
    </source>
</evidence>
<dbReference type="PANTHER" id="PTHR13696">
    <property type="entry name" value="P-LOOP CONTAINING NUCLEOSIDE TRIPHOSPHATE HYDROLASE"/>
    <property type="match status" value="1"/>
</dbReference>